<protein>
    <submittedName>
        <fullName evidence="2">DUF1266 domain-containing protein</fullName>
    </submittedName>
</protein>
<name>A0A7C9LRR3_9BACT</name>
<dbReference type="AlphaFoldDB" id="A0A7C9LRR3"/>
<sequence>MGLFNYSSKLSDEQLRRISLSAQYQGQQGGDHFTLSSKIGSRAKVLLEQGWGITNRQELCETIEELLGRCRSLDIAVIKEEMMAEVQEDSGINTEVRRIWSMASIVDKHYITRAVDLSDLLNMLTNYIAAQDSLLANELITSWDAITGKDVIGWDIGRAAYLVRVGVEMKYLNADQAWDYLERAYQRAISTFDTWEELGRSYIIGRCCWTSHPEERDVLGFCNVVKWLLKHPESPWVKVKLK</sequence>
<gene>
    <name evidence="2" type="ORF">F0475_01360</name>
</gene>
<dbReference type="Proteomes" id="UP000482295">
    <property type="component" value="Unassembled WGS sequence"/>
</dbReference>
<dbReference type="EMBL" id="VVIQ01000001">
    <property type="protein sequence ID" value="MUL26999.1"/>
    <property type="molecule type" value="Genomic_DNA"/>
</dbReference>
<dbReference type="Pfam" id="PF06889">
    <property type="entry name" value="DUF1266"/>
    <property type="match status" value="1"/>
</dbReference>
<evidence type="ECO:0000259" key="1">
    <source>
        <dbReference type="Pfam" id="PF06889"/>
    </source>
</evidence>
<keyword evidence="3" id="KW-1185">Reference proteome</keyword>
<comment type="caution">
    <text evidence="2">The sequence shown here is derived from an EMBL/GenBank/DDBJ whole genome shotgun (WGS) entry which is preliminary data.</text>
</comment>
<dbReference type="RefSeq" id="WP_155715054.1">
    <property type="nucleotide sequence ID" value="NZ_VVIQ01000001.1"/>
</dbReference>
<evidence type="ECO:0000313" key="3">
    <source>
        <dbReference type="Proteomes" id="UP000482295"/>
    </source>
</evidence>
<dbReference type="InterPro" id="IPR009677">
    <property type="entry name" value="DUF1266"/>
</dbReference>
<organism evidence="2 3">
    <name type="scientific">Prevotella vespertina</name>
    <dbReference type="NCBI Taxonomy" id="2608404"/>
    <lineage>
        <taxon>Bacteria</taxon>
        <taxon>Pseudomonadati</taxon>
        <taxon>Bacteroidota</taxon>
        <taxon>Bacteroidia</taxon>
        <taxon>Bacteroidales</taxon>
        <taxon>Prevotellaceae</taxon>
        <taxon>Prevotella</taxon>
    </lineage>
</organism>
<reference evidence="2 3" key="1">
    <citation type="submission" date="2019-09" db="EMBL/GenBank/DDBJ databases">
        <title>Prevotella A2879 sp. nov., isolated from an abscess of a patient.</title>
        <authorList>
            <person name="Buhl M."/>
            <person name="Oberhettinger P."/>
        </authorList>
    </citation>
    <scope>NUCLEOTIDE SEQUENCE [LARGE SCALE GENOMIC DNA]</scope>
    <source>
        <strain evidence="2 3">A2879</strain>
    </source>
</reference>
<accession>A0A7C9LRR3</accession>
<evidence type="ECO:0000313" key="2">
    <source>
        <dbReference type="EMBL" id="MUL26999.1"/>
    </source>
</evidence>
<proteinExistence type="predicted"/>
<feature type="domain" description="DUF1266" evidence="1">
    <location>
        <begin position="47"/>
        <end position="240"/>
    </location>
</feature>